<gene>
    <name evidence="1" type="ORF">FHY32_000378</name>
</gene>
<organism evidence="1 2">
    <name type="scientific">Xanthomonas euvesicatoria</name>
    <dbReference type="NCBI Taxonomy" id="456327"/>
    <lineage>
        <taxon>Bacteria</taxon>
        <taxon>Pseudomonadati</taxon>
        <taxon>Pseudomonadota</taxon>
        <taxon>Gammaproteobacteria</taxon>
        <taxon>Lysobacterales</taxon>
        <taxon>Lysobacteraceae</taxon>
        <taxon>Xanthomonas</taxon>
    </lineage>
</organism>
<protein>
    <submittedName>
        <fullName evidence="1">Uncharacterized protein</fullName>
    </submittedName>
</protein>
<dbReference type="Proteomes" id="UP000576603">
    <property type="component" value="Unassembled WGS sequence"/>
</dbReference>
<sequence length="33" mass="3643">MSDEDLARLQQALDAVAIVGARYSPERQKLIGK</sequence>
<evidence type="ECO:0000313" key="1">
    <source>
        <dbReference type="EMBL" id="MBB4722080.1"/>
    </source>
</evidence>
<proteinExistence type="predicted"/>
<reference evidence="1 2" key="1">
    <citation type="submission" date="2020-08" db="EMBL/GenBank/DDBJ databases">
        <title>Studying the diversity of plant-associated saprophytic bacteria and their role in host health and plant-pathogen interactions.</title>
        <authorList>
            <person name="Potnis N."/>
        </authorList>
    </citation>
    <scope>NUCLEOTIDE SEQUENCE [LARGE SCALE GENOMIC DNA]</scope>
    <source>
        <strain evidence="1 2">CFBP 7922</strain>
    </source>
</reference>
<accession>A0AAW3TZY2</accession>
<dbReference type="AlphaFoldDB" id="A0AAW3TZY2"/>
<dbReference type="EMBL" id="JACHNL010000001">
    <property type="protein sequence ID" value="MBB4722080.1"/>
    <property type="molecule type" value="Genomic_DNA"/>
</dbReference>
<name>A0AAW3TZY2_XANEU</name>
<evidence type="ECO:0000313" key="2">
    <source>
        <dbReference type="Proteomes" id="UP000576603"/>
    </source>
</evidence>
<comment type="caution">
    <text evidence="1">The sequence shown here is derived from an EMBL/GenBank/DDBJ whole genome shotgun (WGS) entry which is preliminary data.</text>
</comment>